<sequence>MAFITSTQADAPRSGSFLAAIRRGFSSYIDGLSRADELQRLTRMSDRELSNIGVERSDIVRYVFRDRIGF</sequence>
<reference evidence="1 2" key="1">
    <citation type="submission" date="2017-03" db="EMBL/GenBank/DDBJ databases">
        <authorList>
            <person name="Afonso C.L."/>
            <person name="Miller P.J."/>
            <person name="Scott M.A."/>
            <person name="Spackman E."/>
            <person name="Goraichik I."/>
            <person name="Dimitrov K.M."/>
            <person name="Suarez D.L."/>
            <person name="Swayne D.E."/>
        </authorList>
    </citation>
    <scope>NUCLEOTIDE SEQUENCE [LARGE SCALE GENOMIC DNA]</scope>
    <source>
        <strain evidence="1 2">CECT 7023</strain>
    </source>
</reference>
<name>A0A1Y5SZL0_9RHOB</name>
<dbReference type="RefSeq" id="WP_085879145.1">
    <property type="nucleotide sequence ID" value="NZ_FWFZ01000010.1"/>
</dbReference>
<keyword evidence="2" id="KW-1185">Reference proteome</keyword>
<evidence type="ECO:0000313" key="2">
    <source>
        <dbReference type="Proteomes" id="UP000193900"/>
    </source>
</evidence>
<organism evidence="1 2">
    <name type="scientific">Roseisalinus antarcticus</name>
    <dbReference type="NCBI Taxonomy" id="254357"/>
    <lineage>
        <taxon>Bacteria</taxon>
        <taxon>Pseudomonadati</taxon>
        <taxon>Pseudomonadota</taxon>
        <taxon>Alphaproteobacteria</taxon>
        <taxon>Rhodobacterales</taxon>
        <taxon>Roseobacteraceae</taxon>
        <taxon>Roseisalinus</taxon>
    </lineage>
</organism>
<dbReference type="OrthoDB" id="7867799at2"/>
<evidence type="ECO:0000313" key="1">
    <source>
        <dbReference type="EMBL" id="SLN51981.1"/>
    </source>
</evidence>
<dbReference type="EMBL" id="FWFZ01000010">
    <property type="protein sequence ID" value="SLN51981.1"/>
    <property type="molecule type" value="Genomic_DNA"/>
</dbReference>
<proteinExistence type="predicted"/>
<accession>A0A1Y5SZL0</accession>
<protein>
    <recommendedName>
        <fullName evidence="3">DUF1127 domain-containing protein</fullName>
    </recommendedName>
</protein>
<dbReference type="AlphaFoldDB" id="A0A1Y5SZL0"/>
<gene>
    <name evidence="1" type="ORF">ROA7023_02286</name>
</gene>
<dbReference type="Proteomes" id="UP000193900">
    <property type="component" value="Unassembled WGS sequence"/>
</dbReference>
<evidence type="ECO:0008006" key="3">
    <source>
        <dbReference type="Google" id="ProtNLM"/>
    </source>
</evidence>